<comment type="function">
    <text evidence="8 9">Essential cell division protein that stabilizes the FtsZ protofilaments by cross-linking them and that serves as a cytoplasmic membrane anchor for the Z ring. Also required for the recruitment to the septal ring of downstream cell division proteins.</text>
</comment>
<comment type="subcellular location">
    <subcellularLocation>
        <location evidence="8">Cell inner membrane</location>
        <topology evidence="8">Single-pass type I membrane protein</topology>
    </subcellularLocation>
    <text evidence="8">Localizes to the Z ring in an FtsZ-dependent manner.</text>
</comment>
<dbReference type="SMART" id="SM00771">
    <property type="entry name" value="ZipA_C"/>
    <property type="match status" value="1"/>
</dbReference>
<feature type="domain" description="ZipA C-terminal FtsZ-binding" evidence="11">
    <location>
        <begin position="246"/>
        <end position="376"/>
    </location>
</feature>
<feature type="transmembrane region" description="Helical" evidence="8">
    <location>
        <begin position="7"/>
        <end position="26"/>
    </location>
</feature>
<evidence type="ECO:0000256" key="3">
    <source>
        <dbReference type="ARBA" id="ARBA00022618"/>
    </source>
</evidence>
<dbReference type="Pfam" id="PF04354">
    <property type="entry name" value="ZipA_C"/>
    <property type="match status" value="1"/>
</dbReference>
<evidence type="ECO:0000259" key="11">
    <source>
        <dbReference type="SMART" id="SM00771"/>
    </source>
</evidence>
<comment type="similarity">
    <text evidence="8 9">Belongs to the ZipA family.</text>
</comment>
<keyword evidence="13" id="KW-1185">Reference proteome</keyword>
<gene>
    <name evidence="8 12" type="primary">zipA</name>
    <name evidence="12" type="ORF">GCM10007895_00490</name>
</gene>
<evidence type="ECO:0000256" key="1">
    <source>
        <dbReference type="ARBA" id="ARBA00022475"/>
    </source>
</evidence>
<evidence type="ECO:0000313" key="12">
    <source>
        <dbReference type="EMBL" id="GLP94743.1"/>
    </source>
</evidence>
<dbReference type="RefSeq" id="WP_095506114.1">
    <property type="nucleotide sequence ID" value="NZ_BSNC01000001.1"/>
</dbReference>
<reference evidence="12" key="2">
    <citation type="submission" date="2023-01" db="EMBL/GenBank/DDBJ databases">
        <title>Draft genome sequence of Paraferrimonas sedimenticola strain NBRC 101628.</title>
        <authorList>
            <person name="Sun Q."/>
            <person name="Mori K."/>
        </authorList>
    </citation>
    <scope>NUCLEOTIDE SEQUENCE</scope>
    <source>
        <strain evidence="12">NBRC 101628</strain>
    </source>
</reference>
<protein>
    <recommendedName>
        <fullName evidence="8 9">Cell division protein ZipA</fullName>
    </recommendedName>
</protein>
<dbReference type="EMBL" id="BSNC01000001">
    <property type="protein sequence ID" value="GLP94743.1"/>
    <property type="molecule type" value="Genomic_DNA"/>
</dbReference>
<organism evidence="12 13">
    <name type="scientific">Paraferrimonas sedimenticola</name>
    <dbReference type="NCBI Taxonomy" id="375674"/>
    <lineage>
        <taxon>Bacteria</taxon>
        <taxon>Pseudomonadati</taxon>
        <taxon>Pseudomonadota</taxon>
        <taxon>Gammaproteobacteria</taxon>
        <taxon>Alteromonadales</taxon>
        <taxon>Ferrimonadaceae</taxon>
        <taxon>Paraferrimonas</taxon>
    </lineage>
</organism>
<evidence type="ECO:0000256" key="8">
    <source>
        <dbReference type="HAMAP-Rule" id="MF_00509"/>
    </source>
</evidence>
<keyword evidence="7 8" id="KW-0131">Cell cycle</keyword>
<evidence type="ECO:0000256" key="4">
    <source>
        <dbReference type="ARBA" id="ARBA00022692"/>
    </source>
</evidence>
<dbReference type="HAMAP" id="MF_00509">
    <property type="entry name" value="ZipA"/>
    <property type="match status" value="1"/>
</dbReference>
<dbReference type="Proteomes" id="UP001161422">
    <property type="component" value="Unassembled WGS sequence"/>
</dbReference>
<keyword evidence="3 8" id="KW-0132">Cell division</keyword>
<evidence type="ECO:0000256" key="7">
    <source>
        <dbReference type="ARBA" id="ARBA00023306"/>
    </source>
</evidence>
<evidence type="ECO:0000256" key="6">
    <source>
        <dbReference type="ARBA" id="ARBA00023136"/>
    </source>
</evidence>
<keyword evidence="1 8" id="KW-1003">Cell membrane</keyword>
<keyword evidence="5 8" id="KW-1133">Transmembrane helix</keyword>
<reference evidence="12" key="1">
    <citation type="journal article" date="2014" name="Int. J. Syst. Evol. Microbiol.">
        <title>Complete genome sequence of Corynebacterium casei LMG S-19264T (=DSM 44701T), isolated from a smear-ripened cheese.</title>
        <authorList>
            <consortium name="US DOE Joint Genome Institute (JGI-PGF)"/>
            <person name="Walter F."/>
            <person name="Albersmeier A."/>
            <person name="Kalinowski J."/>
            <person name="Ruckert C."/>
        </authorList>
    </citation>
    <scope>NUCLEOTIDE SEQUENCE</scope>
    <source>
        <strain evidence="12">NBRC 101628</strain>
    </source>
</reference>
<feature type="region of interest" description="Disordered" evidence="10">
    <location>
        <begin position="40"/>
        <end position="61"/>
    </location>
</feature>
<evidence type="ECO:0000313" key="13">
    <source>
        <dbReference type="Proteomes" id="UP001161422"/>
    </source>
</evidence>
<dbReference type="GO" id="GO:0032153">
    <property type="term" value="C:cell division site"/>
    <property type="evidence" value="ECO:0007669"/>
    <property type="project" value="UniProtKB-UniRule"/>
</dbReference>
<evidence type="ECO:0000256" key="10">
    <source>
        <dbReference type="SAM" id="MobiDB-lite"/>
    </source>
</evidence>
<name>A0AA37RR09_9GAMM</name>
<dbReference type="GO" id="GO:0005886">
    <property type="term" value="C:plasma membrane"/>
    <property type="evidence" value="ECO:0007669"/>
    <property type="project" value="UniProtKB-SubCell"/>
</dbReference>
<evidence type="ECO:0000256" key="2">
    <source>
        <dbReference type="ARBA" id="ARBA00022519"/>
    </source>
</evidence>
<dbReference type="Gene3D" id="3.30.1400.10">
    <property type="entry name" value="ZipA, C-terminal FtsZ-binding domain"/>
    <property type="match status" value="1"/>
</dbReference>
<dbReference type="InterPro" id="IPR036765">
    <property type="entry name" value="ZipA_FtsZ-bd_C_sf"/>
</dbReference>
<dbReference type="GO" id="GO:0043093">
    <property type="term" value="P:FtsZ-dependent cytokinesis"/>
    <property type="evidence" value="ECO:0007669"/>
    <property type="project" value="UniProtKB-UniRule"/>
</dbReference>
<dbReference type="InterPro" id="IPR011919">
    <property type="entry name" value="Cell_div_ZipA"/>
</dbReference>
<comment type="caution">
    <text evidence="12">The sequence shown here is derived from an EMBL/GenBank/DDBJ whole genome shotgun (WGS) entry which is preliminary data.</text>
</comment>
<keyword evidence="2 8" id="KW-0997">Cell inner membrane</keyword>
<dbReference type="GO" id="GO:0000917">
    <property type="term" value="P:division septum assembly"/>
    <property type="evidence" value="ECO:0007669"/>
    <property type="project" value="TreeGrafter"/>
</dbReference>
<feature type="region of interest" description="Disordered" evidence="10">
    <location>
        <begin position="123"/>
        <end position="158"/>
    </location>
</feature>
<dbReference type="NCBIfam" id="TIGR02205">
    <property type="entry name" value="septum_zipA"/>
    <property type="match status" value="1"/>
</dbReference>
<dbReference type="PANTHER" id="PTHR38685:SF1">
    <property type="entry name" value="CELL DIVISION PROTEIN ZIPA"/>
    <property type="match status" value="1"/>
</dbReference>
<evidence type="ECO:0000256" key="5">
    <source>
        <dbReference type="ARBA" id="ARBA00022989"/>
    </source>
</evidence>
<comment type="subunit">
    <text evidence="8">Interacts with FtsZ via their C-terminal domains.</text>
</comment>
<dbReference type="AlphaFoldDB" id="A0AA37RR09"/>
<dbReference type="InterPro" id="IPR007449">
    <property type="entry name" value="ZipA_FtsZ-bd_C"/>
</dbReference>
<keyword evidence="6 8" id="KW-0472">Membrane</keyword>
<evidence type="ECO:0000256" key="9">
    <source>
        <dbReference type="RuleBase" id="RU003612"/>
    </source>
</evidence>
<dbReference type="SUPFAM" id="SSF64383">
    <property type="entry name" value="Cell-division protein ZipA, C-terminal domain"/>
    <property type="match status" value="1"/>
</dbReference>
<keyword evidence="4 8" id="KW-0812">Transmembrane</keyword>
<proteinExistence type="inferred from homology"/>
<accession>A0AA37RR09</accession>
<sequence length="385" mass="41444">MNDELQLVLIILGLMAIAGVLVHGYWTNKKNKAQSIEEKPFTPLYQDPENPPRDADGFDPDGVGQVRIVKNSETKPAEPSEPLEPVIKLDAEEDDIRTEPVISTPAAETKSEGPMQLGLGGFDIEGDSLPSASAELKPKTQRRRTEPKMDAPEPQLNLDDNFELSPSPAQAEPVIESSSVAETPAFDEPLIAEPKIEDLVTEDLGTEEPVIAAPAEAVVNESAVAQAQPATSGAASPEPQAASAEPQDVLVLHVQAQPGEQLAGAELLPCMLTLGLKFGEMNIFHRHQDPAGTGKVIYSLANMMKPGTFDPDNMEQFKTEGVVLFLQLPCPGEAKLSFSTMLNAAHQLADDLNGVVTDDARNPWSDASRSAYLERIKTVYRSVPA</sequence>
<dbReference type="PANTHER" id="PTHR38685">
    <property type="entry name" value="CELL DIVISION PROTEIN ZIPA"/>
    <property type="match status" value="1"/>
</dbReference>